<gene>
    <name evidence="2" type="primary">dap_1</name>
    <name evidence="2" type="ORF">ROLI_014490</name>
</gene>
<dbReference type="InterPro" id="IPR001466">
    <property type="entry name" value="Beta-lactam-related"/>
</dbReference>
<accession>A0ABZ2BU19</accession>
<protein>
    <submittedName>
        <fullName evidence="2">D-aminopeptidase</fullName>
        <ecNumber evidence="2">3.4.11.19</ecNumber>
    </submittedName>
</protein>
<keyword evidence="2" id="KW-0645">Protease</keyword>
<dbReference type="InterPro" id="IPR012338">
    <property type="entry name" value="Beta-lactam/transpept-like"/>
</dbReference>
<proteinExistence type="predicted"/>
<dbReference type="Pfam" id="PF00144">
    <property type="entry name" value="Beta-lactamase"/>
    <property type="match status" value="1"/>
</dbReference>
<keyword evidence="3" id="KW-1185">Reference proteome</keyword>
<dbReference type="Proteomes" id="UP001318682">
    <property type="component" value="Chromosome"/>
</dbReference>
<dbReference type="InterPro" id="IPR050491">
    <property type="entry name" value="AmpC-like"/>
</dbReference>
<keyword evidence="2" id="KW-0031">Aminopeptidase</keyword>
<evidence type="ECO:0000313" key="2">
    <source>
        <dbReference type="EMBL" id="WVX48369.1"/>
    </source>
</evidence>
<name>A0ABZ2BU19_9RHOB</name>
<dbReference type="PANTHER" id="PTHR46825:SF9">
    <property type="entry name" value="BETA-LACTAMASE-RELATED DOMAIN-CONTAINING PROTEIN"/>
    <property type="match status" value="1"/>
</dbReference>
<dbReference type="GO" id="GO:0004177">
    <property type="term" value="F:aminopeptidase activity"/>
    <property type="evidence" value="ECO:0007669"/>
    <property type="project" value="UniProtKB-KW"/>
</dbReference>
<organism evidence="2 3">
    <name type="scientific">Roseobacter fucihabitans</name>
    <dbReference type="NCBI Taxonomy" id="1537242"/>
    <lineage>
        <taxon>Bacteria</taxon>
        <taxon>Pseudomonadati</taxon>
        <taxon>Pseudomonadota</taxon>
        <taxon>Alphaproteobacteria</taxon>
        <taxon>Rhodobacterales</taxon>
        <taxon>Roseobacteraceae</taxon>
        <taxon>Roseobacter</taxon>
    </lineage>
</organism>
<dbReference type="RefSeq" id="WP_187432270.1">
    <property type="nucleotide sequence ID" value="NZ_CP143423.1"/>
</dbReference>
<sequence>MTRIDAATIAPHLPATLGADTPGYAFALITGDDVQMQCQGMASVEHQVPITPDTAFRIASVTKEFLALIAQILYEKGDFDLHAPLSKYLPELSGVQGDVTPDQALRNRSGIRDHLELGLMAGGGLDQPVTAEQSLDMILRQNETNFAPGSDFLYSNANFLLVTRAVERATARDLGALMKEYLFIPNGMTATHYAPAHKDVIPNLAGNYIDQGDHFERAIFATELNGDGAIICTLSDLVRWYAYLRADPDGLVAQISRVTPFTNGVIGHYAMGFFNRPYLGQPTRGHNGLWPGYRTDLVMFDALDTGAICVANVNTADTTMITRKVMQSLYPGDLPVPDATPDADLLDMLKEDRTYLNSDTLESARLTPGDDGLEVEMGGWSATHKITGPAQVAFTLPGDYTHLDWSDVAQGHITLTRINGDTLTLQKLPDAPTDMPADFPGTYTCASLPATLTIDAGGQAILRGHFAHGTAWKMTLLKDDVCLIENKGGPWPRQLTIRKDNDGGRLTMSGGRAKRMEFLRMDG</sequence>
<evidence type="ECO:0000313" key="3">
    <source>
        <dbReference type="Proteomes" id="UP001318682"/>
    </source>
</evidence>
<feature type="domain" description="Beta-lactamase-related" evidence="1">
    <location>
        <begin position="20"/>
        <end position="316"/>
    </location>
</feature>
<keyword evidence="2" id="KW-0378">Hydrolase</keyword>
<dbReference type="EMBL" id="CP143423">
    <property type="protein sequence ID" value="WVX48369.1"/>
    <property type="molecule type" value="Genomic_DNA"/>
</dbReference>
<dbReference type="Gene3D" id="3.40.710.10">
    <property type="entry name" value="DD-peptidase/beta-lactamase superfamily"/>
    <property type="match status" value="1"/>
</dbReference>
<dbReference type="SUPFAM" id="SSF56601">
    <property type="entry name" value="beta-lactamase/transpeptidase-like"/>
    <property type="match status" value="1"/>
</dbReference>
<reference evidence="3" key="1">
    <citation type="submission" date="2024-01" db="EMBL/GenBank/DDBJ databases">
        <title>Roseobacter fucihabitans sp. nov., isolated from the brown alga Fucus spiralis.</title>
        <authorList>
            <person name="Hahnke S."/>
            <person name="Berger M."/>
            <person name="Schlingloff A."/>
            <person name="Athale I."/>
            <person name="Neumann-Schaal M."/>
            <person name="Adenaya A."/>
            <person name="Poehlein A."/>
            <person name="Daniel R."/>
            <person name="Pertersen J."/>
            <person name="Brinkhoff T."/>
        </authorList>
    </citation>
    <scope>NUCLEOTIDE SEQUENCE [LARGE SCALE GENOMIC DNA]</scope>
    <source>
        <strain evidence="3">B14</strain>
    </source>
</reference>
<evidence type="ECO:0000259" key="1">
    <source>
        <dbReference type="Pfam" id="PF00144"/>
    </source>
</evidence>
<dbReference type="PANTHER" id="PTHR46825">
    <property type="entry name" value="D-ALANYL-D-ALANINE-CARBOXYPEPTIDASE/ENDOPEPTIDASE AMPH"/>
    <property type="match status" value="1"/>
</dbReference>
<dbReference type="EC" id="3.4.11.19" evidence="2"/>